<feature type="region of interest" description="Disordered" evidence="1">
    <location>
        <begin position="18"/>
        <end position="65"/>
    </location>
</feature>
<dbReference type="AlphaFoldDB" id="A0A843XJ27"/>
<accession>A0A843XJ27</accession>
<organism evidence="2 3">
    <name type="scientific">Colocasia esculenta</name>
    <name type="common">Wild taro</name>
    <name type="synonym">Arum esculentum</name>
    <dbReference type="NCBI Taxonomy" id="4460"/>
    <lineage>
        <taxon>Eukaryota</taxon>
        <taxon>Viridiplantae</taxon>
        <taxon>Streptophyta</taxon>
        <taxon>Embryophyta</taxon>
        <taxon>Tracheophyta</taxon>
        <taxon>Spermatophyta</taxon>
        <taxon>Magnoliopsida</taxon>
        <taxon>Liliopsida</taxon>
        <taxon>Araceae</taxon>
        <taxon>Aroideae</taxon>
        <taxon>Colocasieae</taxon>
        <taxon>Colocasia</taxon>
    </lineage>
</organism>
<comment type="caution">
    <text evidence="2">The sequence shown here is derived from an EMBL/GenBank/DDBJ whole genome shotgun (WGS) entry which is preliminary data.</text>
</comment>
<evidence type="ECO:0000313" key="3">
    <source>
        <dbReference type="Proteomes" id="UP000652761"/>
    </source>
</evidence>
<protein>
    <recommendedName>
        <fullName evidence="4">DUF1985 domain-containing protein</fullName>
    </recommendedName>
</protein>
<proteinExistence type="predicted"/>
<dbReference type="EMBL" id="NMUH01008773">
    <property type="protein sequence ID" value="MQM19242.1"/>
    <property type="molecule type" value="Genomic_DNA"/>
</dbReference>
<sequence length="306" mass="35030">MVPKKTLLERFHRRIIEDTEETVEKQPTTLHPDADLQNPSVPAPEVQEDNKGPRGASQVRGNPPIMKARSSMDIYMKDRDQMAFRECHKILMRITSFSSYVDTTSGCSFSMRMLEDIINTHVGGNIFLLGKKEVLFTVEDVGIILGLPSCGHHIRHYGSTKKKSKLHERFGMATNFDRKKVHSLIQEIVKSDDEADIEDTIRLWIVWFFEHTRVRQPINRTTYPRLFRWGTIAGKTSTFPTASLTDQQVIKNLMVERNEIETASLPEDTSTVRPATSLTLLHEIAASIKSQELKFDQLNTHLNDQK</sequence>
<evidence type="ECO:0000256" key="1">
    <source>
        <dbReference type="SAM" id="MobiDB-lite"/>
    </source>
</evidence>
<evidence type="ECO:0000313" key="2">
    <source>
        <dbReference type="EMBL" id="MQM19242.1"/>
    </source>
</evidence>
<gene>
    <name evidence="2" type="ORF">Taro_052243</name>
</gene>
<name>A0A843XJ27_COLES</name>
<evidence type="ECO:0008006" key="4">
    <source>
        <dbReference type="Google" id="ProtNLM"/>
    </source>
</evidence>
<reference evidence="2" key="1">
    <citation type="submission" date="2017-07" db="EMBL/GenBank/DDBJ databases">
        <title>Taro Niue Genome Assembly and Annotation.</title>
        <authorList>
            <person name="Atibalentja N."/>
            <person name="Keating K."/>
            <person name="Fields C.J."/>
        </authorList>
    </citation>
    <scope>NUCLEOTIDE SEQUENCE</scope>
    <source>
        <strain evidence="2">Niue_2</strain>
        <tissue evidence="2">Leaf</tissue>
    </source>
</reference>
<dbReference type="Proteomes" id="UP000652761">
    <property type="component" value="Unassembled WGS sequence"/>
</dbReference>
<keyword evidence="3" id="KW-1185">Reference proteome</keyword>